<dbReference type="PANTHER" id="PTHR10344:SF4">
    <property type="entry name" value="UMP-CMP KINASE 2, MITOCHONDRIAL"/>
    <property type="match status" value="1"/>
</dbReference>
<name>F4GK43_PARC1</name>
<comment type="function">
    <text evidence="8">Phosphorylation of dTMP to form dTDP in both de novo and salvage pathways of dTTP synthesis.</text>
</comment>
<evidence type="ECO:0000313" key="10">
    <source>
        <dbReference type="EMBL" id="AEC01815.1"/>
    </source>
</evidence>
<sequence>MEVSLLENWIVLEGLDGSGTTTQSERICHWLDELEVPVIPTCEPTGGPIGRLIRSFLRKEAVTTPLAIAGLYAADRDDHLHNPQTGLALHHKDSLIISDRYFYSSLAYQSVQVPFETVSMMNRYPHPRYLIYIDTPVEICLARMKKRGAAQELFEYKEYLEEVTSFYERAFSELPEEVKFLRVDGSMEIEDIFLHIKEFMQREPGIRAFFSTSTP</sequence>
<proteinExistence type="inferred from homology"/>
<dbReference type="HAMAP" id="MF_00165">
    <property type="entry name" value="Thymidylate_kinase"/>
    <property type="match status" value="1"/>
</dbReference>
<evidence type="ECO:0000256" key="8">
    <source>
        <dbReference type="HAMAP-Rule" id="MF_00165"/>
    </source>
</evidence>
<reference evidence="11" key="1">
    <citation type="submission" date="2011-04" db="EMBL/GenBank/DDBJ databases">
        <title>The complete genome of Spirochaeta coccoides DSM 17374.</title>
        <authorList>
            <person name="Lucas S."/>
            <person name="Copeland A."/>
            <person name="Lapidus A."/>
            <person name="Bruce D."/>
            <person name="Goodwin L."/>
            <person name="Pitluck S."/>
            <person name="Peters L."/>
            <person name="Kyrpides N."/>
            <person name="Mavromatis K."/>
            <person name="Pagani I."/>
            <person name="Ivanova N."/>
            <person name="Ovchinnikova G."/>
            <person name="Lu M."/>
            <person name="Detter J.C."/>
            <person name="Tapia R."/>
            <person name="Han C."/>
            <person name="Land M."/>
            <person name="Hauser L."/>
            <person name="Markowitz V."/>
            <person name="Cheng J.-F."/>
            <person name="Hugenholtz P."/>
            <person name="Woyke T."/>
            <person name="Wu D."/>
            <person name="Spring S."/>
            <person name="Schroeder M."/>
            <person name="Brambilla E."/>
            <person name="Klenk H.-P."/>
            <person name="Eisen J.A."/>
        </authorList>
    </citation>
    <scope>NUCLEOTIDE SEQUENCE [LARGE SCALE GENOMIC DNA]</scope>
    <source>
        <strain evidence="11">ATCC BAA-1237 / DSM 17374 / SPN1</strain>
    </source>
</reference>
<accession>F4GK43</accession>
<evidence type="ECO:0000256" key="1">
    <source>
        <dbReference type="ARBA" id="ARBA00009776"/>
    </source>
</evidence>
<dbReference type="eggNOG" id="COG0125">
    <property type="taxonomic scope" value="Bacteria"/>
</dbReference>
<feature type="domain" description="Thymidylate kinase-like" evidence="9">
    <location>
        <begin position="12"/>
        <end position="191"/>
    </location>
</feature>
<dbReference type="Pfam" id="PF02223">
    <property type="entry name" value="Thymidylate_kin"/>
    <property type="match status" value="1"/>
</dbReference>
<comment type="similarity">
    <text evidence="1 8">Belongs to the thymidylate kinase family.</text>
</comment>
<evidence type="ECO:0000313" key="11">
    <source>
        <dbReference type="Proteomes" id="UP000007939"/>
    </source>
</evidence>
<comment type="catalytic activity">
    <reaction evidence="7 8">
        <text>dTMP + ATP = dTDP + ADP</text>
        <dbReference type="Rhea" id="RHEA:13517"/>
        <dbReference type="ChEBI" id="CHEBI:30616"/>
        <dbReference type="ChEBI" id="CHEBI:58369"/>
        <dbReference type="ChEBI" id="CHEBI:63528"/>
        <dbReference type="ChEBI" id="CHEBI:456216"/>
        <dbReference type="EC" id="2.7.4.9"/>
    </reaction>
</comment>
<gene>
    <name evidence="8" type="primary">tmk</name>
    <name evidence="10" type="ordered locus">Spico_0587</name>
</gene>
<dbReference type="GO" id="GO:0006235">
    <property type="term" value="P:dTTP biosynthetic process"/>
    <property type="evidence" value="ECO:0007669"/>
    <property type="project" value="UniProtKB-UniRule"/>
</dbReference>
<evidence type="ECO:0000256" key="7">
    <source>
        <dbReference type="ARBA" id="ARBA00048743"/>
    </source>
</evidence>
<dbReference type="GO" id="GO:0005737">
    <property type="term" value="C:cytoplasm"/>
    <property type="evidence" value="ECO:0007669"/>
    <property type="project" value="TreeGrafter"/>
</dbReference>
<dbReference type="Gene3D" id="3.40.50.300">
    <property type="entry name" value="P-loop containing nucleotide triphosphate hydrolases"/>
    <property type="match status" value="1"/>
</dbReference>
<evidence type="ECO:0000256" key="5">
    <source>
        <dbReference type="ARBA" id="ARBA00022777"/>
    </source>
</evidence>
<dbReference type="NCBIfam" id="TIGR00041">
    <property type="entry name" value="DTMP_kinase"/>
    <property type="match status" value="1"/>
</dbReference>
<evidence type="ECO:0000259" key="9">
    <source>
        <dbReference type="Pfam" id="PF02223"/>
    </source>
</evidence>
<dbReference type="InterPro" id="IPR018095">
    <property type="entry name" value="Thymidylate_kin_CS"/>
</dbReference>
<evidence type="ECO:0000256" key="6">
    <source>
        <dbReference type="ARBA" id="ARBA00022840"/>
    </source>
</evidence>
<dbReference type="STRING" id="760011.Spico_0587"/>
<keyword evidence="5 8" id="KW-0418">Kinase</keyword>
<dbReference type="Proteomes" id="UP000007939">
    <property type="component" value="Chromosome"/>
</dbReference>
<dbReference type="PROSITE" id="PS01331">
    <property type="entry name" value="THYMIDYLATE_KINASE"/>
    <property type="match status" value="1"/>
</dbReference>
<protein>
    <recommendedName>
        <fullName evidence="8">Thymidylate kinase</fullName>
        <ecNumber evidence="8">2.7.4.9</ecNumber>
    </recommendedName>
    <alternativeName>
        <fullName evidence="8">dTMP kinase</fullName>
    </alternativeName>
</protein>
<dbReference type="GO" id="GO:0005524">
    <property type="term" value="F:ATP binding"/>
    <property type="evidence" value="ECO:0007669"/>
    <property type="project" value="UniProtKB-UniRule"/>
</dbReference>
<dbReference type="GO" id="GO:0004798">
    <property type="term" value="F:dTMP kinase activity"/>
    <property type="evidence" value="ECO:0007669"/>
    <property type="project" value="UniProtKB-UniRule"/>
</dbReference>
<dbReference type="InterPro" id="IPR039430">
    <property type="entry name" value="Thymidylate_kin-like_dom"/>
</dbReference>
<dbReference type="GO" id="GO:0006233">
    <property type="term" value="P:dTDP biosynthetic process"/>
    <property type="evidence" value="ECO:0007669"/>
    <property type="project" value="InterPro"/>
</dbReference>
<evidence type="ECO:0000256" key="3">
    <source>
        <dbReference type="ARBA" id="ARBA00022727"/>
    </source>
</evidence>
<keyword evidence="4 8" id="KW-0547">Nucleotide-binding</keyword>
<dbReference type="HOGENOM" id="CLU_049131_1_3_12"/>
<dbReference type="KEGG" id="scc:Spico_0587"/>
<keyword evidence="2 8" id="KW-0808">Transferase</keyword>
<dbReference type="EMBL" id="CP002659">
    <property type="protein sequence ID" value="AEC01815.1"/>
    <property type="molecule type" value="Genomic_DNA"/>
</dbReference>
<dbReference type="InterPro" id="IPR018094">
    <property type="entry name" value="Thymidylate_kinase"/>
</dbReference>
<organism evidence="10 11">
    <name type="scientific">Parasphaerochaeta coccoides (strain ATCC BAA-1237 / DSM 17374 / SPN1)</name>
    <name type="common">Sphaerochaeta coccoides</name>
    <dbReference type="NCBI Taxonomy" id="760011"/>
    <lineage>
        <taxon>Bacteria</taxon>
        <taxon>Pseudomonadati</taxon>
        <taxon>Spirochaetota</taxon>
        <taxon>Spirochaetia</taxon>
        <taxon>Spirochaetales</taxon>
        <taxon>Sphaerochaetaceae</taxon>
        <taxon>Parasphaerochaeta</taxon>
    </lineage>
</organism>
<dbReference type="EC" id="2.7.4.9" evidence="8"/>
<dbReference type="SUPFAM" id="SSF52540">
    <property type="entry name" value="P-loop containing nucleoside triphosphate hydrolases"/>
    <property type="match status" value="1"/>
</dbReference>
<dbReference type="InterPro" id="IPR027417">
    <property type="entry name" value="P-loop_NTPase"/>
</dbReference>
<dbReference type="GO" id="GO:0006227">
    <property type="term" value="P:dUDP biosynthetic process"/>
    <property type="evidence" value="ECO:0007669"/>
    <property type="project" value="TreeGrafter"/>
</dbReference>
<reference evidence="10 11" key="2">
    <citation type="journal article" date="2012" name="Stand. Genomic Sci.">
        <title>Complete genome sequence of the termite hindgut bacterium Spirochaeta coccoides type strain (SPN1(T)), reclassification in the genus Sphaerochaeta as Sphaerochaeta coccoides comb. nov. and emendations of the family Spirochaetaceae and the genus Sphaerochaeta.</title>
        <authorList>
            <person name="Abt B."/>
            <person name="Han C."/>
            <person name="Scheuner C."/>
            <person name="Lu M."/>
            <person name="Lapidus A."/>
            <person name="Nolan M."/>
            <person name="Lucas S."/>
            <person name="Hammon N."/>
            <person name="Deshpande S."/>
            <person name="Cheng J.F."/>
            <person name="Tapia R."/>
            <person name="Goodwin L.A."/>
            <person name="Pitluck S."/>
            <person name="Liolios K."/>
            <person name="Pagani I."/>
            <person name="Ivanova N."/>
            <person name="Mavromatis K."/>
            <person name="Mikhailova N."/>
            <person name="Huntemann M."/>
            <person name="Pati A."/>
            <person name="Chen A."/>
            <person name="Palaniappan K."/>
            <person name="Land M."/>
            <person name="Hauser L."/>
            <person name="Brambilla E.M."/>
            <person name="Rohde M."/>
            <person name="Spring S."/>
            <person name="Gronow S."/>
            <person name="Goker M."/>
            <person name="Woyke T."/>
            <person name="Bristow J."/>
            <person name="Eisen J.A."/>
            <person name="Markowitz V."/>
            <person name="Hugenholtz P."/>
            <person name="Kyrpides N.C."/>
            <person name="Klenk H.P."/>
            <person name="Detter J.C."/>
        </authorList>
    </citation>
    <scope>NUCLEOTIDE SEQUENCE [LARGE SCALE GENOMIC DNA]</scope>
    <source>
        <strain evidence="11">ATCC BAA-1237 / DSM 17374 / SPN1</strain>
    </source>
</reference>
<dbReference type="OrthoDB" id="9774907at2"/>
<keyword evidence="11" id="KW-1185">Reference proteome</keyword>
<dbReference type="PANTHER" id="PTHR10344">
    <property type="entry name" value="THYMIDYLATE KINASE"/>
    <property type="match status" value="1"/>
</dbReference>
<keyword evidence="3 8" id="KW-0545">Nucleotide biosynthesis</keyword>
<dbReference type="CDD" id="cd01672">
    <property type="entry name" value="TMPK"/>
    <property type="match status" value="1"/>
</dbReference>
<evidence type="ECO:0000256" key="4">
    <source>
        <dbReference type="ARBA" id="ARBA00022741"/>
    </source>
</evidence>
<comment type="caution">
    <text evidence="8">Lacks conserved residue(s) required for the propagation of feature annotation.</text>
</comment>
<keyword evidence="6 8" id="KW-0067">ATP-binding</keyword>
<dbReference type="AlphaFoldDB" id="F4GK43"/>
<dbReference type="RefSeq" id="WP_013739211.1">
    <property type="nucleotide sequence ID" value="NC_015436.1"/>
</dbReference>
<evidence type="ECO:0000256" key="2">
    <source>
        <dbReference type="ARBA" id="ARBA00022679"/>
    </source>
</evidence>